<evidence type="ECO:0000256" key="1">
    <source>
        <dbReference type="SAM" id="Phobius"/>
    </source>
</evidence>
<dbReference type="RefSeq" id="WP_216956301.1">
    <property type="nucleotide sequence ID" value="NZ_JAHOPB010000001.1"/>
</dbReference>
<protein>
    <submittedName>
        <fullName evidence="2">Divergent polysaccharide deacetylase family protein</fullName>
    </submittedName>
</protein>
<keyword evidence="1" id="KW-0812">Transmembrane</keyword>
<name>A0ABS6IGE5_9HYPH</name>
<reference evidence="2 3" key="1">
    <citation type="submission" date="2021-06" db="EMBL/GenBank/DDBJ databases">
        <authorList>
            <person name="Lee D.H."/>
        </authorList>
    </citation>
    <scope>NUCLEOTIDE SEQUENCE [LARGE SCALE GENOMIC DNA]</scope>
    <source>
        <strain evidence="2 3">MMS21-HV4-11</strain>
    </source>
</reference>
<proteinExistence type="predicted"/>
<evidence type="ECO:0000313" key="2">
    <source>
        <dbReference type="EMBL" id="MBU8872373.1"/>
    </source>
</evidence>
<dbReference type="EMBL" id="JAHOPB010000001">
    <property type="protein sequence ID" value="MBU8872373.1"/>
    <property type="molecule type" value="Genomic_DNA"/>
</dbReference>
<keyword evidence="1" id="KW-0472">Membrane</keyword>
<accession>A0ABS6IGE5</accession>
<keyword evidence="1" id="KW-1133">Transmembrane helix</keyword>
<comment type="caution">
    <text evidence="2">The sequence shown here is derived from an EMBL/GenBank/DDBJ whole genome shotgun (WGS) entry which is preliminary data.</text>
</comment>
<dbReference type="Proteomes" id="UP000727907">
    <property type="component" value="Unassembled WGS sequence"/>
</dbReference>
<feature type="transmembrane region" description="Helical" evidence="1">
    <location>
        <begin position="21"/>
        <end position="44"/>
    </location>
</feature>
<evidence type="ECO:0000313" key="3">
    <source>
        <dbReference type="Proteomes" id="UP000727907"/>
    </source>
</evidence>
<gene>
    <name evidence="2" type="ORF">KQ910_01295</name>
</gene>
<sequence length="381" mass="40758">MARTGRSGDVTAKRRPTHRGLVAAYLFVFALIAGSAGVVFGYLLDGEATRAMDSAVAASPVSPASAAAVPPEPAPIQALPLPVRPAPSLGFRKLPPEESAGMIEITTDGLRLPRISPSGWMPWIANARRFDPSVGAPARLGLLMINVGLKEPAMRKAIEELPPEVSLAFLPGTPDLPRWLQQARAFGHETYLMLPMDDPAVGERGLRPIEAAADAAENLKRLRTILARGEGYVGLVVAAPGRPALAEAVLRPLLKEIADRGLALIEISPMPGPASIQRLTEELGVGYARSTDVLDYKLAGEGVVGNLDRLAAWVAEAAPDRAPRHAFGVAQPDEEAITALRGWYKGQEARKDVSMVPIIGHFECRDACMNRMRTQPAQLRP</sequence>
<dbReference type="InterPro" id="IPR006837">
    <property type="entry name" value="Divergent_DAC"/>
</dbReference>
<keyword evidence="3" id="KW-1185">Reference proteome</keyword>
<dbReference type="Pfam" id="PF04748">
    <property type="entry name" value="Polysacc_deac_2"/>
    <property type="match status" value="1"/>
</dbReference>
<organism evidence="2 3">
    <name type="scientific">Reyranella humidisoli</name>
    <dbReference type="NCBI Taxonomy" id="2849149"/>
    <lineage>
        <taxon>Bacteria</taxon>
        <taxon>Pseudomonadati</taxon>
        <taxon>Pseudomonadota</taxon>
        <taxon>Alphaproteobacteria</taxon>
        <taxon>Hyphomicrobiales</taxon>
        <taxon>Reyranellaceae</taxon>
        <taxon>Reyranella</taxon>
    </lineage>
</organism>